<dbReference type="EMBL" id="PHAO01000001">
    <property type="protein sequence ID" value="PKN02853.1"/>
    <property type="molecule type" value="Genomic_DNA"/>
</dbReference>
<evidence type="ECO:0000256" key="1">
    <source>
        <dbReference type="SAM" id="Phobius"/>
    </source>
</evidence>
<feature type="domain" description="DUF5652" evidence="2">
    <location>
        <begin position="9"/>
        <end position="63"/>
    </location>
</feature>
<dbReference type="Proteomes" id="UP000233417">
    <property type="component" value="Unassembled WGS sequence"/>
</dbReference>
<dbReference type="InterPro" id="IPR043712">
    <property type="entry name" value="DUF5652"/>
</dbReference>
<protein>
    <recommendedName>
        <fullName evidence="2">DUF5652 domain-containing protein</fullName>
    </recommendedName>
</protein>
<gene>
    <name evidence="3" type="ORF">CVU76_02405</name>
</gene>
<evidence type="ECO:0000313" key="4">
    <source>
        <dbReference type="Proteomes" id="UP000233417"/>
    </source>
</evidence>
<accession>A0A2N2F3X7</accession>
<reference evidence="3 4" key="1">
    <citation type="journal article" date="2017" name="ISME J.">
        <title>Potential for microbial H2 and metal transformations associated with novel bacteria and archaea in deep terrestrial subsurface sediments.</title>
        <authorList>
            <person name="Hernsdorf A.W."/>
            <person name="Amano Y."/>
            <person name="Miyakawa K."/>
            <person name="Ise K."/>
            <person name="Suzuki Y."/>
            <person name="Anantharaman K."/>
            <person name="Probst A."/>
            <person name="Burstein D."/>
            <person name="Thomas B.C."/>
            <person name="Banfield J.F."/>
        </authorList>
    </citation>
    <scope>NUCLEOTIDE SEQUENCE [LARGE SCALE GENOMIC DNA]</scope>
    <source>
        <strain evidence="3">HGW-Dojkabacteria-1</strain>
    </source>
</reference>
<keyword evidence="1" id="KW-0812">Transmembrane</keyword>
<dbReference type="AlphaFoldDB" id="A0A2N2F3X7"/>
<evidence type="ECO:0000259" key="2">
    <source>
        <dbReference type="Pfam" id="PF18893"/>
    </source>
</evidence>
<sequence length="64" mass="7537">MDTEILMAWLPILLLLSLWEGIWKAIALWKAAKNNQLAWYICILIFNTVGILPIVYLKFFQKRS</sequence>
<keyword evidence="1" id="KW-1133">Transmembrane helix</keyword>
<evidence type="ECO:0000313" key="3">
    <source>
        <dbReference type="EMBL" id="PKN02853.1"/>
    </source>
</evidence>
<feature type="transmembrane region" description="Helical" evidence="1">
    <location>
        <begin position="37"/>
        <end position="57"/>
    </location>
</feature>
<keyword evidence="1" id="KW-0472">Membrane</keyword>
<name>A0A2N2F3X7_9BACT</name>
<proteinExistence type="predicted"/>
<comment type="caution">
    <text evidence="3">The sequence shown here is derived from an EMBL/GenBank/DDBJ whole genome shotgun (WGS) entry which is preliminary data.</text>
</comment>
<dbReference type="Pfam" id="PF18893">
    <property type="entry name" value="DUF5652"/>
    <property type="match status" value="1"/>
</dbReference>
<organism evidence="3 4">
    <name type="scientific">Candidatus Dojkabacteria bacterium HGW-Dojkabacteria-1</name>
    <dbReference type="NCBI Taxonomy" id="2013761"/>
    <lineage>
        <taxon>Bacteria</taxon>
        <taxon>Candidatus Dojkabacteria</taxon>
    </lineage>
</organism>